<evidence type="ECO:0000256" key="3">
    <source>
        <dbReference type="ARBA" id="ARBA00022692"/>
    </source>
</evidence>
<dbReference type="InterPro" id="IPR036259">
    <property type="entry name" value="MFS_trans_sf"/>
</dbReference>
<dbReference type="AlphaFoldDB" id="A7T3H0"/>
<keyword evidence="5 7" id="KW-1133">Transmembrane helix</keyword>
<dbReference type="InterPro" id="IPR000109">
    <property type="entry name" value="POT_fam"/>
</dbReference>
<sequence>DVSLHQDAEGTIVSRLLQIPQYVVITAAEVMFSVTGLGFAYSQAPNSMKSVLQSFWLLTVAFGDLIVVILSSAKPVKGVEKEMFLYGGLMGVICIIFGIMSYFYTYVTPKDFEEDADEEEKTLG</sequence>
<gene>
    <name evidence="8" type="ORF">NEMVEDRAFT_v1g17751</name>
</gene>
<feature type="transmembrane region" description="Helical" evidence="7">
    <location>
        <begin position="22"/>
        <end position="41"/>
    </location>
</feature>
<dbReference type="GO" id="GO:0016020">
    <property type="term" value="C:membrane"/>
    <property type="evidence" value="ECO:0007669"/>
    <property type="project" value="UniProtKB-SubCell"/>
</dbReference>
<proteinExistence type="inferred from homology"/>
<dbReference type="PhylomeDB" id="A7T3H0"/>
<keyword evidence="6 7" id="KW-0472">Membrane</keyword>
<feature type="transmembrane region" description="Helical" evidence="7">
    <location>
        <begin position="53"/>
        <end position="71"/>
    </location>
</feature>
<evidence type="ECO:0000256" key="1">
    <source>
        <dbReference type="ARBA" id="ARBA00004141"/>
    </source>
</evidence>
<dbReference type="Proteomes" id="UP000001593">
    <property type="component" value="Unassembled WGS sequence"/>
</dbReference>
<dbReference type="GO" id="GO:0022857">
    <property type="term" value="F:transmembrane transporter activity"/>
    <property type="evidence" value="ECO:0007669"/>
    <property type="project" value="InterPro"/>
</dbReference>
<dbReference type="PANTHER" id="PTHR11654">
    <property type="entry name" value="OLIGOPEPTIDE TRANSPORTER-RELATED"/>
    <property type="match status" value="1"/>
</dbReference>
<evidence type="ECO:0000256" key="6">
    <source>
        <dbReference type="ARBA" id="ARBA00023136"/>
    </source>
</evidence>
<comment type="subcellular location">
    <subcellularLocation>
        <location evidence="1">Membrane</location>
        <topology evidence="1">Multi-pass membrane protein</topology>
    </subcellularLocation>
</comment>
<dbReference type="InParanoid" id="A7T3H0"/>
<keyword evidence="3 7" id="KW-0812">Transmembrane</keyword>
<dbReference type="HOGENOM" id="CLU_163777_0_0_1"/>
<evidence type="ECO:0000256" key="2">
    <source>
        <dbReference type="ARBA" id="ARBA00005982"/>
    </source>
</evidence>
<dbReference type="OMA" id="NTLECEP"/>
<accession>A7T3H0</accession>
<dbReference type="eggNOG" id="KOG1237">
    <property type="taxonomic scope" value="Eukaryota"/>
</dbReference>
<dbReference type="Gene3D" id="1.20.1250.20">
    <property type="entry name" value="MFS general substrate transporter like domains"/>
    <property type="match status" value="1"/>
</dbReference>
<dbReference type="GO" id="GO:0015833">
    <property type="term" value="P:peptide transport"/>
    <property type="evidence" value="ECO:0007669"/>
    <property type="project" value="UniProtKB-KW"/>
</dbReference>
<dbReference type="KEGG" id="nve:5500095"/>
<reference evidence="8 9" key="1">
    <citation type="journal article" date="2007" name="Science">
        <title>Sea anemone genome reveals ancestral eumetazoan gene repertoire and genomic organization.</title>
        <authorList>
            <person name="Putnam N.H."/>
            <person name="Srivastava M."/>
            <person name="Hellsten U."/>
            <person name="Dirks B."/>
            <person name="Chapman J."/>
            <person name="Salamov A."/>
            <person name="Terry A."/>
            <person name="Shapiro H."/>
            <person name="Lindquist E."/>
            <person name="Kapitonov V.V."/>
            <person name="Jurka J."/>
            <person name="Genikhovich G."/>
            <person name="Grigoriev I.V."/>
            <person name="Lucas S.M."/>
            <person name="Steele R.E."/>
            <person name="Finnerty J.R."/>
            <person name="Technau U."/>
            <person name="Martindale M.Q."/>
            <person name="Rokhsar D.S."/>
        </authorList>
    </citation>
    <scope>NUCLEOTIDE SEQUENCE [LARGE SCALE GENOMIC DNA]</scope>
    <source>
        <strain evidence="9">CH2 X CH6</strain>
    </source>
</reference>
<evidence type="ECO:0000313" key="8">
    <source>
        <dbReference type="EMBL" id="EDO29495.1"/>
    </source>
</evidence>
<keyword evidence="4" id="KW-0813">Transport</keyword>
<evidence type="ECO:0000256" key="4">
    <source>
        <dbReference type="ARBA" id="ARBA00022856"/>
    </source>
</evidence>
<evidence type="ECO:0000313" key="9">
    <source>
        <dbReference type="Proteomes" id="UP000001593"/>
    </source>
</evidence>
<protein>
    <submittedName>
        <fullName evidence="8">Uncharacterized protein</fullName>
    </submittedName>
</protein>
<feature type="transmembrane region" description="Helical" evidence="7">
    <location>
        <begin position="83"/>
        <end position="104"/>
    </location>
</feature>
<keyword evidence="4" id="KW-0653">Protein transport</keyword>
<evidence type="ECO:0000256" key="7">
    <source>
        <dbReference type="SAM" id="Phobius"/>
    </source>
</evidence>
<dbReference type="Pfam" id="PF00854">
    <property type="entry name" value="PTR2"/>
    <property type="match status" value="1"/>
</dbReference>
<name>A7T3H0_NEMVE</name>
<keyword evidence="9" id="KW-1185">Reference proteome</keyword>
<feature type="non-terminal residue" evidence="8">
    <location>
        <position position="124"/>
    </location>
</feature>
<evidence type="ECO:0000256" key="5">
    <source>
        <dbReference type="ARBA" id="ARBA00022989"/>
    </source>
</evidence>
<organism evidence="8 9">
    <name type="scientific">Nematostella vectensis</name>
    <name type="common">Starlet sea anemone</name>
    <dbReference type="NCBI Taxonomy" id="45351"/>
    <lineage>
        <taxon>Eukaryota</taxon>
        <taxon>Metazoa</taxon>
        <taxon>Cnidaria</taxon>
        <taxon>Anthozoa</taxon>
        <taxon>Hexacorallia</taxon>
        <taxon>Actiniaria</taxon>
        <taxon>Edwardsiidae</taxon>
        <taxon>Nematostella</taxon>
    </lineage>
</organism>
<feature type="non-terminal residue" evidence="8">
    <location>
        <position position="1"/>
    </location>
</feature>
<dbReference type="EMBL" id="DS470510">
    <property type="protein sequence ID" value="EDO29495.1"/>
    <property type="molecule type" value="Genomic_DNA"/>
</dbReference>
<comment type="similarity">
    <text evidence="2">Belongs to the major facilitator superfamily. Proton-dependent oligopeptide transporter (POT/PTR) (TC 2.A.17) family.</text>
</comment>
<keyword evidence="4" id="KW-0571">Peptide transport</keyword>